<dbReference type="OrthoDB" id="3206739at2"/>
<dbReference type="GO" id="GO:0016787">
    <property type="term" value="F:hydrolase activity"/>
    <property type="evidence" value="ECO:0007669"/>
    <property type="project" value="UniProtKB-KW"/>
</dbReference>
<dbReference type="Gene3D" id="3.40.50.1820">
    <property type="entry name" value="alpha/beta hydrolase"/>
    <property type="match status" value="1"/>
</dbReference>
<dbReference type="PANTHER" id="PTHR48081:SF8">
    <property type="entry name" value="ALPHA_BETA HYDROLASE FOLD-3 DOMAIN-CONTAINING PROTEIN-RELATED"/>
    <property type="match status" value="1"/>
</dbReference>
<organism evidence="3 4">
    <name type="scientific">Trebonia kvetii</name>
    <dbReference type="NCBI Taxonomy" id="2480626"/>
    <lineage>
        <taxon>Bacteria</taxon>
        <taxon>Bacillati</taxon>
        <taxon>Actinomycetota</taxon>
        <taxon>Actinomycetes</taxon>
        <taxon>Streptosporangiales</taxon>
        <taxon>Treboniaceae</taxon>
        <taxon>Trebonia</taxon>
    </lineage>
</organism>
<dbReference type="SUPFAM" id="SSF53474">
    <property type="entry name" value="alpha/beta-Hydrolases"/>
    <property type="match status" value="1"/>
</dbReference>
<proteinExistence type="predicted"/>
<evidence type="ECO:0000256" key="1">
    <source>
        <dbReference type="ARBA" id="ARBA00022801"/>
    </source>
</evidence>
<dbReference type="Proteomes" id="UP000460272">
    <property type="component" value="Unassembled WGS sequence"/>
</dbReference>
<keyword evidence="4" id="KW-1185">Reference proteome</keyword>
<comment type="caution">
    <text evidence="3">The sequence shown here is derived from an EMBL/GenBank/DDBJ whole genome shotgun (WGS) entry which is preliminary data.</text>
</comment>
<dbReference type="PANTHER" id="PTHR48081">
    <property type="entry name" value="AB HYDROLASE SUPERFAMILY PROTEIN C4A8.06C"/>
    <property type="match status" value="1"/>
</dbReference>
<dbReference type="RefSeq" id="WP_145857018.1">
    <property type="nucleotide sequence ID" value="NZ_RPFW01000005.1"/>
</dbReference>
<keyword evidence="1 3" id="KW-0378">Hydrolase</keyword>
<accession>A0A6P2BSZ5</accession>
<dbReference type="InterPro" id="IPR029058">
    <property type="entry name" value="AB_hydrolase_fold"/>
</dbReference>
<evidence type="ECO:0000259" key="2">
    <source>
        <dbReference type="Pfam" id="PF07859"/>
    </source>
</evidence>
<dbReference type="InterPro" id="IPR013094">
    <property type="entry name" value="AB_hydrolase_3"/>
</dbReference>
<dbReference type="InterPro" id="IPR050300">
    <property type="entry name" value="GDXG_lipolytic_enzyme"/>
</dbReference>
<dbReference type="Pfam" id="PF07859">
    <property type="entry name" value="Abhydrolase_3"/>
    <property type="match status" value="1"/>
</dbReference>
<sequence length="321" mass="34069">MSYRYAPDLVRLIAQLPRRDLADLAAVRAAVAETAAAIPVDTSGVDVTEHRTPDGVKVRLYRPERAASPPYGAILHAHGGGFVMCDLESSHARNTELSRELGVPLVSVDYRLAPEHPFPAALEDTYAALRWLAAEAPSLGADPDRIALHGTSAGAGLVAGLALQNRDDGGPVPCFQYLGIPMLDDRMRTGSSRQFTDTPMWDAGKAATSWNAYLGSVVPGSPDVSHYAAPARATDLAGLPPAYISVMEFDPLRDEGIGYAQALLAAGVPVELHVFPGTFHGAAMAAPDAAIVQRERAEEIAVLAAALAMKRPFQDSGEERE</sequence>
<evidence type="ECO:0000313" key="3">
    <source>
        <dbReference type="EMBL" id="TVZ02219.1"/>
    </source>
</evidence>
<name>A0A6P2BSZ5_9ACTN</name>
<evidence type="ECO:0000313" key="4">
    <source>
        <dbReference type="Proteomes" id="UP000460272"/>
    </source>
</evidence>
<dbReference type="EMBL" id="RPFW01000005">
    <property type="protein sequence ID" value="TVZ02219.1"/>
    <property type="molecule type" value="Genomic_DNA"/>
</dbReference>
<feature type="domain" description="Alpha/beta hydrolase fold-3" evidence="2">
    <location>
        <begin position="74"/>
        <end position="283"/>
    </location>
</feature>
<reference evidence="3 4" key="1">
    <citation type="submission" date="2018-11" db="EMBL/GenBank/DDBJ databases">
        <title>Trebonia kvetii gen.nov., sp.nov., a novel acidophilic actinobacterium, and proposal of the new actinobacterial family Treboniaceae fam. nov.</title>
        <authorList>
            <person name="Rapoport D."/>
            <person name="Sagova-Mareckova M."/>
            <person name="Sedlacek I."/>
            <person name="Provaznik J."/>
            <person name="Kralova S."/>
            <person name="Pavlinic D."/>
            <person name="Benes V."/>
            <person name="Kopecky J."/>
        </authorList>
    </citation>
    <scope>NUCLEOTIDE SEQUENCE [LARGE SCALE GENOMIC DNA]</scope>
    <source>
        <strain evidence="3 4">15Tr583</strain>
    </source>
</reference>
<gene>
    <name evidence="3" type="ORF">EAS64_25680</name>
</gene>
<protein>
    <submittedName>
        <fullName evidence="3">Alpha/beta hydrolase</fullName>
    </submittedName>
</protein>
<dbReference type="AlphaFoldDB" id="A0A6P2BSZ5"/>